<dbReference type="Proteomes" id="UP000258253">
    <property type="component" value="Unassembled WGS sequence"/>
</dbReference>
<evidence type="ECO:0000313" key="3">
    <source>
        <dbReference type="Proteomes" id="UP000258253"/>
    </source>
</evidence>
<reference evidence="2 3" key="3">
    <citation type="submission" date="2018-08" db="EMBL/GenBank/DDBJ databases">
        <authorList>
            <consortium name="Pathogen Informatics"/>
        </authorList>
    </citation>
    <scope>NUCLEOTIDE SEQUENCE [LARGE SCALE GENOMIC DNA]</scope>
    <source>
        <strain evidence="2 3">EuSCAPE_HU047</strain>
    </source>
</reference>
<dbReference type="PATRIC" id="fig|573.1366.peg.3488"/>
<name>A0A0B6XKJ8_KLEPN</name>
<dbReference type="Gene3D" id="3.40.50.2000">
    <property type="entry name" value="Glycogen Phosphorylase B"/>
    <property type="match status" value="1"/>
</dbReference>
<evidence type="ECO:0000313" key="1">
    <source>
        <dbReference type="EMBL" id="CEK42940.1"/>
    </source>
</evidence>
<dbReference type="EMBL" id="LN714331">
    <property type="protein sequence ID" value="CEK42940.1"/>
    <property type="molecule type" value="Genomic_DNA"/>
</dbReference>
<sequence length="331" mass="37938">MKQKIVYFPTVSGANAYPLRMQEILASIADVEGLNIRNVINEILKLNFSKKDILILNWIDSDIIGSNGTFSFKGISKLLVKILIFKLKFKKIIFVRHNFYPHSAKKEISAKAKNLVDKLEVFFDHCVVHSPVFPNYKYEYIPHPLYKFPLKIDAKQDIKYDNNKFVIFGRISSYKKYEKIIEVFPCEHQLLIVGQCDDNAYLNKIQSLVKNKCNVSISPFYLDDIKAKELINSTGGLIISHADDDMIVSGSFFYGLTLGIKMFAVATPFLKWAEEQFGADVIETFPNVNVLCERLSDRPIRERINIKTVDNINALFSDAIIANTFKKLCEK</sequence>
<dbReference type="SUPFAM" id="SSF53756">
    <property type="entry name" value="UDP-Glycosyltransferase/glycogen phosphorylase"/>
    <property type="match status" value="1"/>
</dbReference>
<proteinExistence type="predicted"/>
<evidence type="ECO:0000313" key="2">
    <source>
        <dbReference type="EMBL" id="SYR26481.1"/>
    </source>
</evidence>
<gene>
    <name evidence="1" type="primary">hypothetical</name>
    <name evidence="2" type="ORF">SAMEA3538828_00123</name>
</gene>
<dbReference type="EMBL" id="ULCI01000001">
    <property type="protein sequence ID" value="SYR26481.1"/>
    <property type="molecule type" value="Genomic_DNA"/>
</dbReference>
<reference evidence="1" key="1">
    <citation type="submission" date="2014-12" db="EMBL/GenBank/DDBJ databases">
        <authorList>
            <person name="Aslett M."/>
        </authorList>
    </citation>
    <scope>NUCLEOTIDE SEQUENCE</scope>
    <source>
        <strain evidence="1">ST15</strain>
    </source>
</reference>
<protein>
    <submittedName>
        <fullName evidence="1">Uncharacterized protein</fullName>
    </submittedName>
</protein>
<dbReference type="AlphaFoldDB" id="A0A0B6XKJ8"/>
<dbReference type="RefSeq" id="WP_223372446.1">
    <property type="nucleotide sequence ID" value="NZ_CABFWY010000001.1"/>
</dbReference>
<organism evidence="1">
    <name type="scientific">Klebsiella pneumoniae</name>
    <dbReference type="NCBI Taxonomy" id="573"/>
    <lineage>
        <taxon>Bacteria</taxon>
        <taxon>Pseudomonadati</taxon>
        <taxon>Pseudomonadota</taxon>
        <taxon>Gammaproteobacteria</taxon>
        <taxon>Enterobacterales</taxon>
        <taxon>Enterobacteriaceae</taxon>
        <taxon>Klebsiella/Raoultella group</taxon>
        <taxon>Klebsiella</taxon>
        <taxon>Klebsiella pneumoniae complex</taxon>
    </lineage>
</organism>
<accession>A0A0B6XKJ8</accession>
<reference evidence="1" key="2">
    <citation type="submission" date="2015-02" db="EMBL/GenBank/DDBJ databases">
        <title>The capsule biosynthesis cluster of Klebsiella pneumoniae ST15 NDM-1 bearing Outbreak Lineage 1.</title>
        <authorList>
            <person name="Chung H."/>
            <person name="Baker S."/>
            <person name="Thomson N.R."/>
        </authorList>
    </citation>
    <scope>NUCLEOTIDE SEQUENCE</scope>
    <source>
        <strain evidence="1">ST15</strain>
    </source>
</reference>